<dbReference type="EC" id="4.2.1.151" evidence="4"/>
<protein>
    <recommendedName>
        <fullName evidence="4">Chorismate dehydratase</fullName>
        <ecNumber evidence="4">4.2.1.151</ecNumber>
    </recommendedName>
    <alternativeName>
        <fullName evidence="4">Menaquinone biosynthetic enzyme MqnA</fullName>
    </alternativeName>
</protein>
<dbReference type="PANTHER" id="PTHR37690">
    <property type="entry name" value="CHORISMATE DEHYDRATASE"/>
    <property type="match status" value="1"/>
</dbReference>
<comment type="function">
    <text evidence="4">Catalyzes the dehydration of chorismate into 3-[(1-carboxyvinyl)oxy]benzoate, a step in the biosynthesis of menaquinone (MK, vitamin K2).</text>
</comment>
<dbReference type="Proteomes" id="UP000189733">
    <property type="component" value="Unassembled WGS sequence"/>
</dbReference>
<evidence type="ECO:0000256" key="1">
    <source>
        <dbReference type="ARBA" id="ARBA00004863"/>
    </source>
</evidence>
<dbReference type="OrthoDB" id="9810112at2"/>
<dbReference type="Gene3D" id="3.40.190.10">
    <property type="entry name" value="Periplasmic binding protein-like II"/>
    <property type="match status" value="2"/>
</dbReference>
<keyword evidence="3 4" id="KW-0456">Lyase</keyword>
<keyword evidence="6" id="KW-1185">Reference proteome</keyword>
<evidence type="ECO:0000313" key="5">
    <source>
        <dbReference type="EMBL" id="SKA71589.1"/>
    </source>
</evidence>
<organism evidence="5 6">
    <name type="scientific">Desulfobaculum bizertense DSM 18034</name>
    <dbReference type="NCBI Taxonomy" id="1121442"/>
    <lineage>
        <taxon>Bacteria</taxon>
        <taxon>Pseudomonadati</taxon>
        <taxon>Thermodesulfobacteriota</taxon>
        <taxon>Desulfovibrionia</taxon>
        <taxon>Desulfovibrionales</taxon>
        <taxon>Desulfovibrionaceae</taxon>
        <taxon>Desulfobaculum</taxon>
    </lineage>
</organism>
<dbReference type="Pfam" id="PF02621">
    <property type="entry name" value="VitK2_biosynth"/>
    <property type="match status" value="1"/>
</dbReference>
<dbReference type="RefSeq" id="WP_078684800.1">
    <property type="nucleotide sequence ID" value="NZ_FUYA01000004.1"/>
</dbReference>
<dbReference type="SUPFAM" id="SSF53850">
    <property type="entry name" value="Periplasmic binding protein-like II"/>
    <property type="match status" value="1"/>
</dbReference>
<sequence>MKTHLTIGQIDYLNILPLFLALKDHIPPSDEIQYVKGHPSLMNSAMATGDMDLAPASAFEYLLHAEQYRVLPNLSITAPQGRVKSVFLMSPVPLAELPQWIKENGPTVNLTKASASSAALLKVLWKFSWKLPEAEWNPIEPGTGHTLGRPFLEIGNLALRHWIRPPEGWHIIDLGQEWRDFTGLPFVFSVWIVRHGLSEAQQNLLRVVDEALEKSKLTYNSYVSHIAEMDEFHSWITEEQIEDYLSTLDYRLGPNEQASLILFADYCRKLGLIPGSPALRWAL</sequence>
<name>A0A1T4W372_9BACT</name>
<keyword evidence="2 4" id="KW-0474">Menaquinone biosynthesis</keyword>
<evidence type="ECO:0000256" key="2">
    <source>
        <dbReference type="ARBA" id="ARBA00022428"/>
    </source>
</evidence>
<dbReference type="InterPro" id="IPR003773">
    <property type="entry name" value="Menaquinone_biosynth"/>
</dbReference>
<comment type="similarity">
    <text evidence="4">Belongs to the MqnA/MqnD family. MqnA subfamily.</text>
</comment>
<proteinExistence type="inferred from homology"/>
<dbReference type="HAMAP" id="MF_00995">
    <property type="entry name" value="MqnA"/>
    <property type="match status" value="1"/>
</dbReference>
<reference evidence="5 6" key="1">
    <citation type="submission" date="2017-02" db="EMBL/GenBank/DDBJ databases">
        <authorList>
            <person name="Peterson S.W."/>
        </authorList>
    </citation>
    <scope>NUCLEOTIDE SEQUENCE [LARGE SCALE GENOMIC DNA]</scope>
    <source>
        <strain evidence="5 6">DSM 18034</strain>
    </source>
</reference>
<dbReference type="AlphaFoldDB" id="A0A1T4W372"/>
<evidence type="ECO:0000256" key="3">
    <source>
        <dbReference type="ARBA" id="ARBA00023239"/>
    </source>
</evidence>
<dbReference type="UniPathway" id="UPA00079"/>
<dbReference type="InterPro" id="IPR030868">
    <property type="entry name" value="MqnA"/>
</dbReference>
<evidence type="ECO:0000313" key="6">
    <source>
        <dbReference type="Proteomes" id="UP000189733"/>
    </source>
</evidence>
<dbReference type="PANTHER" id="PTHR37690:SF1">
    <property type="entry name" value="CHORISMATE DEHYDRATASE"/>
    <property type="match status" value="1"/>
</dbReference>
<dbReference type="STRING" id="1121442.SAMN02745702_01520"/>
<dbReference type="GO" id="GO:0016836">
    <property type="term" value="F:hydro-lyase activity"/>
    <property type="evidence" value="ECO:0007669"/>
    <property type="project" value="UniProtKB-UniRule"/>
</dbReference>
<dbReference type="CDD" id="cd13634">
    <property type="entry name" value="PBP2_Sco4506"/>
    <property type="match status" value="1"/>
</dbReference>
<evidence type="ECO:0000256" key="4">
    <source>
        <dbReference type="HAMAP-Rule" id="MF_00995"/>
    </source>
</evidence>
<dbReference type="EMBL" id="FUYA01000004">
    <property type="protein sequence ID" value="SKA71589.1"/>
    <property type="molecule type" value="Genomic_DNA"/>
</dbReference>
<dbReference type="GO" id="GO:0009234">
    <property type="term" value="P:menaquinone biosynthetic process"/>
    <property type="evidence" value="ECO:0007669"/>
    <property type="project" value="UniProtKB-UniRule"/>
</dbReference>
<accession>A0A1T4W372</accession>
<comment type="catalytic activity">
    <reaction evidence="4">
        <text>chorismate = 3-[(1-carboxyvinyl)-oxy]benzoate + H2O</text>
        <dbReference type="Rhea" id="RHEA:40051"/>
        <dbReference type="ChEBI" id="CHEBI:15377"/>
        <dbReference type="ChEBI" id="CHEBI:29748"/>
        <dbReference type="ChEBI" id="CHEBI:76981"/>
        <dbReference type="EC" id="4.2.1.151"/>
    </reaction>
</comment>
<comment type="pathway">
    <text evidence="1 4">Quinol/quinone metabolism; menaquinone biosynthesis.</text>
</comment>
<gene>
    <name evidence="4" type="primary">mqnA</name>
    <name evidence="5" type="ORF">SAMN02745702_01520</name>
</gene>